<dbReference type="InterPro" id="IPR050624">
    <property type="entry name" value="HTH-type_Tx_Regulator"/>
</dbReference>
<protein>
    <submittedName>
        <fullName evidence="5">TetR/AcrR family transcriptional regulator</fullName>
    </submittedName>
</protein>
<feature type="DNA-binding region" description="H-T-H motif" evidence="2">
    <location>
        <begin position="31"/>
        <end position="50"/>
    </location>
</feature>
<keyword evidence="1 2" id="KW-0238">DNA-binding</keyword>
<evidence type="ECO:0000256" key="2">
    <source>
        <dbReference type="PROSITE-ProRule" id="PRU00335"/>
    </source>
</evidence>
<organism evidence="5 6">
    <name type="scientific">Fructobacillus papyriferae</name>
    <dbReference type="NCBI Taxonomy" id="2713171"/>
    <lineage>
        <taxon>Bacteria</taxon>
        <taxon>Bacillati</taxon>
        <taxon>Bacillota</taxon>
        <taxon>Bacilli</taxon>
        <taxon>Lactobacillales</taxon>
        <taxon>Lactobacillaceae</taxon>
        <taxon>Fructobacillus</taxon>
    </lineage>
</organism>
<feature type="domain" description="HTH tetR-type" evidence="4">
    <location>
        <begin position="10"/>
        <end position="68"/>
    </location>
</feature>
<proteinExistence type="predicted"/>
<feature type="compositionally biased region" description="Basic and acidic residues" evidence="3">
    <location>
        <begin position="214"/>
        <end position="234"/>
    </location>
</feature>
<feature type="region of interest" description="Disordered" evidence="3">
    <location>
        <begin position="211"/>
        <end position="241"/>
    </location>
</feature>
<evidence type="ECO:0000313" key="6">
    <source>
        <dbReference type="Proteomes" id="UP001519418"/>
    </source>
</evidence>
<dbReference type="PROSITE" id="PS50977">
    <property type="entry name" value="HTH_TETR_2"/>
    <property type="match status" value="1"/>
</dbReference>
<evidence type="ECO:0000313" key="5">
    <source>
        <dbReference type="EMBL" id="MBS9334779.1"/>
    </source>
</evidence>
<dbReference type="InterPro" id="IPR001647">
    <property type="entry name" value="HTH_TetR"/>
</dbReference>
<evidence type="ECO:0000256" key="1">
    <source>
        <dbReference type="ARBA" id="ARBA00023125"/>
    </source>
</evidence>
<sequence length="241" mass="27702">MSRTIDARVIRSRLAMREAALDLLTESDHFSISELLTAAHVTRGTFYRHYCNKQDLVNDVNHYIVRTLLEGNQNGFACHRIVELIAERAPFFHEVFNHQKDTELLFLLMMTLREQRDDALQQLRSSALKTRIIFQWEMMTAAYFAAVSLWLEEGMPFSTIDLVMEFKSLWKGTSGKTKKSAQALFDFSIGVPEDEEESVAENRSDMLSSIMKQSEIDQGAKKVFEEPVEPRTTKETVLGKL</sequence>
<gene>
    <name evidence="5" type="ORF">G6R27_01840</name>
</gene>
<evidence type="ECO:0000256" key="3">
    <source>
        <dbReference type="SAM" id="MobiDB-lite"/>
    </source>
</evidence>
<accession>A0ABS5QNR6</accession>
<dbReference type="Pfam" id="PF00440">
    <property type="entry name" value="TetR_N"/>
    <property type="match status" value="1"/>
</dbReference>
<dbReference type="PANTHER" id="PTHR43479:SF11">
    <property type="entry name" value="ACREF_ENVCD OPERON REPRESSOR-RELATED"/>
    <property type="match status" value="1"/>
</dbReference>
<evidence type="ECO:0000259" key="4">
    <source>
        <dbReference type="PROSITE" id="PS50977"/>
    </source>
</evidence>
<reference evidence="5 6" key="1">
    <citation type="submission" date="2020-02" db="EMBL/GenBank/DDBJ databases">
        <title>Fructobacillus sp. isolated from paper mulberry of Taiwan.</title>
        <authorList>
            <person name="Lin S.-T."/>
        </authorList>
    </citation>
    <scope>NUCLEOTIDE SEQUENCE [LARGE SCALE GENOMIC DNA]</scope>
    <source>
        <strain evidence="5 6">M1-10</strain>
    </source>
</reference>
<dbReference type="PANTHER" id="PTHR43479">
    <property type="entry name" value="ACREF/ENVCD OPERON REPRESSOR-RELATED"/>
    <property type="match status" value="1"/>
</dbReference>
<dbReference type="EMBL" id="JAAMFI010000001">
    <property type="protein sequence ID" value="MBS9334779.1"/>
    <property type="molecule type" value="Genomic_DNA"/>
</dbReference>
<name>A0ABS5QNR6_9LACO</name>
<dbReference type="SUPFAM" id="SSF46689">
    <property type="entry name" value="Homeodomain-like"/>
    <property type="match status" value="1"/>
</dbReference>
<dbReference type="Proteomes" id="UP001519418">
    <property type="component" value="Unassembled WGS sequence"/>
</dbReference>
<dbReference type="RefSeq" id="WP_213819381.1">
    <property type="nucleotide sequence ID" value="NZ_JAAMFI010000001.1"/>
</dbReference>
<dbReference type="Gene3D" id="1.10.357.10">
    <property type="entry name" value="Tetracycline Repressor, domain 2"/>
    <property type="match status" value="1"/>
</dbReference>
<keyword evidence="6" id="KW-1185">Reference proteome</keyword>
<dbReference type="InterPro" id="IPR009057">
    <property type="entry name" value="Homeodomain-like_sf"/>
</dbReference>
<comment type="caution">
    <text evidence="5">The sequence shown here is derived from an EMBL/GenBank/DDBJ whole genome shotgun (WGS) entry which is preliminary data.</text>
</comment>